<dbReference type="GO" id="GO:0005737">
    <property type="term" value="C:cytoplasm"/>
    <property type="evidence" value="ECO:0007669"/>
    <property type="project" value="InterPro"/>
</dbReference>
<evidence type="ECO:0000256" key="2">
    <source>
        <dbReference type="ARBA" id="ARBA00022630"/>
    </source>
</evidence>
<dbReference type="Proteomes" id="UP000756132">
    <property type="component" value="Chromosome 9"/>
</dbReference>
<accession>A0A9Q8PH94</accession>
<sequence>MNTTLSPKLPATMTATAMATLGELKHALKAAAPSVKRERLSESQYETGFDLLLTGTTVYEDFIHPEVCRQLTDGPRGPISVLEIGPGPRTVLAALPEVLRRNITQYVAFEPNHTYASSLEESLLCREGAASPLPCLDGAATIYKKPFFLGNDHDDVSIEQSHGAFDIILFCHSMYGMSPKRSYIEKALHLLKKSDGAKVIVFHRNESLNFDGLVCQHTASFPKGVVHVPDLDNSLDSFASFVAGEILPLSEEGNFAQQEWRKICRELSQRSQSGGHVFSSPELMVTFTHGSLELEEIVAKVPTVKLDKIKNPEARHRRPASIVKPAGICQVQGCVQWAIKHGLTLAVLGGSHGAHCIVDNVVSVDMSCFDQISIHRSTESPGPDSDTLVIVGSGCKAGDIVHRTMEHGLTVPLGSRPSVGAGLWLQGGIGHLSRYRGLTCDTIVGAVLVSVDDARVVVVGEVPDDHLPQNAVRPENEAEVLWAIRGAGTDFGVVTNVVFKAFPVETFLTTNWKLPLNDEVEAQGKIDAVNKTAATLYTRNSVDMYLYWDGMRLSLGVSLYGAASPGLTFEAMTPTTMCLRSLLGTETKSETCDGIQLFESEMYMSGMHGGHGGGKTSAFKRCVFLRDIGTPEVVNALLTAMQTRSSPLCYLHLLQGGGAIADVKSDATAFGCRDWDYACVITGVWKRDQDGTAAARAAVEWVYRVVGDLLPLSSGIYGADLGRDPRDADLAAHAFGPNRLRLGRLKWKMDPHRVLAHACPLPQKPRGPRLIILVTGSHGAGKDYCAAAWNDELDGDQHIVHVASISDMTKKEYAASVGASYERLLTDCEYKEKHRPALTAFYDRQVAERPNLPEQHFLQVVHEHSDADVLLITGMRDKSPVATFSYLVPYSRVLEARVRTSNHNIAARTGSGIYPNNNSPAPSATTCPPDFIFDNDTQGSEEAKKFASHFLLPLLQTDLTHLADMVRSTPNHPRSGVNFHHILGIAQHPDGLALCTSLLRDLFSTSWPKIDTIACCESGGFIFASALATNLNLPLALIRKAGKLPPPTFSVGKESSYISSLSGTAEGEETFEMEKGAVAKGSEVVVVDDVLSSGKTVWAVLQLLRKAGVRPADVTVMVVAELPGHRGREFLRMSGFGEVSVRSLFVYGGA</sequence>
<evidence type="ECO:0000313" key="7">
    <source>
        <dbReference type="Proteomes" id="UP000756132"/>
    </source>
</evidence>
<dbReference type="Gene3D" id="3.30.465.10">
    <property type="match status" value="1"/>
</dbReference>
<dbReference type="GO" id="GO:0016757">
    <property type="term" value="F:glycosyltransferase activity"/>
    <property type="evidence" value="ECO:0007669"/>
    <property type="project" value="UniProtKB-KW"/>
</dbReference>
<dbReference type="Pfam" id="PF00156">
    <property type="entry name" value="Pribosyltran"/>
    <property type="match status" value="1"/>
</dbReference>
<keyword evidence="6" id="KW-0328">Glycosyltransferase</keyword>
<dbReference type="AlphaFoldDB" id="A0A9Q8PH94"/>
<proteinExistence type="inferred from homology"/>
<dbReference type="InterPro" id="IPR036318">
    <property type="entry name" value="FAD-bd_PCMH-like_sf"/>
</dbReference>
<dbReference type="GO" id="GO:0006695">
    <property type="term" value="P:cholesterol biosynthetic process"/>
    <property type="evidence" value="ECO:0007669"/>
    <property type="project" value="InterPro"/>
</dbReference>
<dbReference type="GO" id="GO:0071949">
    <property type="term" value="F:FAD binding"/>
    <property type="evidence" value="ECO:0007669"/>
    <property type="project" value="InterPro"/>
</dbReference>
<dbReference type="EMBL" id="CP090171">
    <property type="protein sequence ID" value="UJO22399.1"/>
    <property type="molecule type" value="Genomic_DNA"/>
</dbReference>
<name>A0A9Q8PH94_PASFU</name>
<organism evidence="6 7">
    <name type="scientific">Passalora fulva</name>
    <name type="common">Tomato leaf mold</name>
    <name type="synonym">Cladosporium fulvum</name>
    <dbReference type="NCBI Taxonomy" id="5499"/>
    <lineage>
        <taxon>Eukaryota</taxon>
        <taxon>Fungi</taxon>
        <taxon>Dikarya</taxon>
        <taxon>Ascomycota</taxon>
        <taxon>Pezizomycotina</taxon>
        <taxon>Dothideomycetes</taxon>
        <taxon>Dothideomycetidae</taxon>
        <taxon>Mycosphaerellales</taxon>
        <taxon>Mycosphaerellaceae</taxon>
        <taxon>Fulvia</taxon>
    </lineage>
</organism>
<dbReference type="Pfam" id="PF04275">
    <property type="entry name" value="P-mevalo_kinase"/>
    <property type="match status" value="1"/>
</dbReference>
<protein>
    <submittedName>
        <fullName evidence="6">Adenine phosphoribosyltransferase</fullName>
    </submittedName>
</protein>
<reference evidence="6" key="1">
    <citation type="submission" date="2021-12" db="EMBL/GenBank/DDBJ databases">
        <authorList>
            <person name="Zaccaron A."/>
            <person name="Stergiopoulos I."/>
        </authorList>
    </citation>
    <scope>NUCLEOTIDE SEQUENCE</scope>
    <source>
        <strain evidence="6">Race5_Kim</strain>
    </source>
</reference>
<dbReference type="InterPro" id="IPR016169">
    <property type="entry name" value="FAD-bd_PCMH_sub2"/>
</dbReference>
<dbReference type="InterPro" id="IPR029057">
    <property type="entry name" value="PRTase-like"/>
</dbReference>
<dbReference type="InterPro" id="IPR029063">
    <property type="entry name" value="SAM-dependent_MTases_sf"/>
</dbReference>
<reference evidence="6" key="2">
    <citation type="journal article" date="2022" name="Microb. Genom.">
        <title>A chromosome-scale genome assembly of the tomato pathogen Cladosporium fulvum reveals a compartmentalized genome architecture and the presence of a dispensable chromosome.</title>
        <authorList>
            <person name="Zaccaron A.Z."/>
            <person name="Chen L.H."/>
            <person name="Samaras A."/>
            <person name="Stergiopoulos I."/>
        </authorList>
    </citation>
    <scope>NUCLEOTIDE SEQUENCE</scope>
    <source>
        <strain evidence="6">Race5_Kim</strain>
    </source>
</reference>
<dbReference type="CDD" id="cd06223">
    <property type="entry name" value="PRTases_typeI"/>
    <property type="match status" value="1"/>
</dbReference>
<dbReference type="Gene3D" id="3.40.50.150">
    <property type="entry name" value="Vaccinia Virus protein VP39"/>
    <property type="match status" value="1"/>
</dbReference>
<comment type="similarity">
    <text evidence="1">Belongs to the oxygen-dependent FAD-linked oxidoreductase family.</text>
</comment>
<dbReference type="RefSeq" id="XP_047766765.1">
    <property type="nucleotide sequence ID" value="XM_047908305.1"/>
</dbReference>
<dbReference type="InterPro" id="IPR000836">
    <property type="entry name" value="PRTase_dom"/>
</dbReference>
<dbReference type="Gene3D" id="3.40.462.20">
    <property type="match status" value="1"/>
</dbReference>
<evidence type="ECO:0000259" key="5">
    <source>
        <dbReference type="PROSITE" id="PS51387"/>
    </source>
</evidence>
<dbReference type="InterPro" id="IPR005919">
    <property type="entry name" value="Pmev_kin_anim"/>
</dbReference>
<dbReference type="InterPro" id="IPR016166">
    <property type="entry name" value="FAD-bd_PCMH"/>
</dbReference>
<dbReference type="GO" id="GO:0004631">
    <property type="term" value="F:phosphomevalonate kinase activity"/>
    <property type="evidence" value="ECO:0007669"/>
    <property type="project" value="InterPro"/>
</dbReference>
<keyword evidence="2" id="KW-0285">Flavoprotein</keyword>
<dbReference type="SUPFAM" id="SSF56176">
    <property type="entry name" value="FAD-binding/transporter-associated domain-like"/>
    <property type="match status" value="1"/>
</dbReference>
<evidence type="ECO:0000313" key="6">
    <source>
        <dbReference type="EMBL" id="UJO22399.1"/>
    </source>
</evidence>
<dbReference type="InterPro" id="IPR006094">
    <property type="entry name" value="Oxid_FAD_bind_N"/>
</dbReference>
<evidence type="ECO:0000256" key="1">
    <source>
        <dbReference type="ARBA" id="ARBA00005466"/>
    </source>
</evidence>
<dbReference type="PANTHER" id="PTHR42973">
    <property type="entry name" value="BINDING OXIDOREDUCTASE, PUTATIVE (AFU_ORTHOLOGUE AFUA_1G17690)-RELATED"/>
    <property type="match status" value="1"/>
</dbReference>
<keyword evidence="7" id="KW-1185">Reference proteome</keyword>
<gene>
    <name evidence="6" type="ORF">CLAFUR5_09157</name>
</gene>
<dbReference type="GeneID" id="71989035"/>
<evidence type="ECO:0000256" key="4">
    <source>
        <dbReference type="ARBA" id="ARBA00023002"/>
    </source>
</evidence>
<dbReference type="OrthoDB" id="363185at2759"/>
<keyword evidence="3" id="KW-0274">FAD</keyword>
<dbReference type="Pfam" id="PF01565">
    <property type="entry name" value="FAD_binding_4"/>
    <property type="match status" value="1"/>
</dbReference>
<dbReference type="Gene3D" id="3.40.50.300">
    <property type="entry name" value="P-loop containing nucleotide triphosphate hydrolases"/>
    <property type="match status" value="1"/>
</dbReference>
<dbReference type="InterPro" id="IPR050416">
    <property type="entry name" value="FAD-linked_Oxidoreductase"/>
</dbReference>
<feature type="domain" description="FAD-binding PCMH-type" evidence="5">
    <location>
        <begin position="315"/>
        <end position="504"/>
    </location>
</feature>
<keyword evidence="6" id="KW-0808">Transferase</keyword>
<dbReference type="GO" id="GO:0016491">
    <property type="term" value="F:oxidoreductase activity"/>
    <property type="evidence" value="ECO:0007669"/>
    <property type="project" value="UniProtKB-KW"/>
</dbReference>
<dbReference type="PROSITE" id="PS51387">
    <property type="entry name" value="FAD_PCMH"/>
    <property type="match status" value="1"/>
</dbReference>
<dbReference type="Gene3D" id="3.40.50.2020">
    <property type="match status" value="1"/>
</dbReference>
<dbReference type="InterPro" id="IPR027417">
    <property type="entry name" value="P-loop_NTPase"/>
</dbReference>
<dbReference type="PANTHER" id="PTHR42973:SF25">
    <property type="entry name" value="PHOSPHOMEVALONATE KINASE"/>
    <property type="match status" value="1"/>
</dbReference>
<evidence type="ECO:0000256" key="3">
    <source>
        <dbReference type="ARBA" id="ARBA00022827"/>
    </source>
</evidence>
<dbReference type="KEGG" id="ffu:CLAFUR5_09157"/>
<dbReference type="SUPFAM" id="SSF53271">
    <property type="entry name" value="PRTase-like"/>
    <property type="match status" value="1"/>
</dbReference>
<keyword evidence="4" id="KW-0560">Oxidoreductase</keyword>